<keyword evidence="1" id="KW-0812">Transmembrane</keyword>
<protein>
    <submittedName>
        <fullName evidence="4">Domain of uncharacterized function (DUF477)</fullName>
    </submittedName>
</protein>
<dbReference type="Gene3D" id="3.10.310.50">
    <property type="match status" value="1"/>
</dbReference>
<keyword evidence="5" id="KW-1185">Reference proteome</keyword>
<feature type="chain" id="PRO_5016772787" evidence="2">
    <location>
        <begin position="27"/>
        <end position="236"/>
    </location>
</feature>
<dbReference type="Proteomes" id="UP000255297">
    <property type="component" value="Unassembled WGS sequence"/>
</dbReference>
<dbReference type="AlphaFoldDB" id="A0A378LVF5"/>
<feature type="signal peptide" evidence="2">
    <location>
        <begin position="1"/>
        <end position="26"/>
    </location>
</feature>
<dbReference type="PANTHER" id="PTHR30373">
    <property type="entry name" value="UPF0603 PROTEIN YGCG"/>
    <property type="match status" value="1"/>
</dbReference>
<evidence type="ECO:0000256" key="1">
    <source>
        <dbReference type="SAM" id="Phobius"/>
    </source>
</evidence>
<accession>A0A378LVF5</accession>
<organism evidence="4 5">
    <name type="scientific">Legionella wadsworthii</name>
    <dbReference type="NCBI Taxonomy" id="28088"/>
    <lineage>
        <taxon>Bacteria</taxon>
        <taxon>Pseudomonadati</taxon>
        <taxon>Pseudomonadota</taxon>
        <taxon>Gammaproteobacteria</taxon>
        <taxon>Legionellales</taxon>
        <taxon>Legionellaceae</taxon>
        <taxon>Legionella</taxon>
    </lineage>
</organism>
<dbReference type="OrthoDB" id="9810918at2"/>
<reference evidence="4 5" key="1">
    <citation type="submission" date="2018-06" db="EMBL/GenBank/DDBJ databases">
        <authorList>
            <consortium name="Pathogen Informatics"/>
            <person name="Doyle S."/>
        </authorList>
    </citation>
    <scope>NUCLEOTIDE SEQUENCE [LARGE SCALE GENOMIC DNA]</scope>
    <source>
        <strain evidence="4 5">NCTC11532</strain>
    </source>
</reference>
<dbReference type="PANTHER" id="PTHR30373:SF2">
    <property type="entry name" value="UPF0603 PROTEIN YGCG"/>
    <property type="match status" value="1"/>
</dbReference>
<dbReference type="EMBL" id="UGPB01000001">
    <property type="protein sequence ID" value="STY31457.1"/>
    <property type="molecule type" value="Genomic_DNA"/>
</dbReference>
<feature type="transmembrane region" description="Helical" evidence="1">
    <location>
        <begin position="183"/>
        <end position="205"/>
    </location>
</feature>
<dbReference type="STRING" id="1122170.GCA_000701265_01371"/>
<keyword evidence="1" id="KW-0472">Membrane</keyword>
<evidence type="ECO:0000313" key="5">
    <source>
        <dbReference type="Proteomes" id="UP000255297"/>
    </source>
</evidence>
<proteinExistence type="predicted"/>
<evidence type="ECO:0000313" key="4">
    <source>
        <dbReference type="EMBL" id="STY31457.1"/>
    </source>
</evidence>
<keyword evidence="1" id="KW-1133">Transmembrane helix</keyword>
<dbReference type="InterPro" id="IPR007621">
    <property type="entry name" value="TPM_dom"/>
</dbReference>
<evidence type="ECO:0000256" key="2">
    <source>
        <dbReference type="SAM" id="SignalP"/>
    </source>
</evidence>
<feature type="domain" description="TPM" evidence="3">
    <location>
        <begin position="37"/>
        <end position="160"/>
    </location>
</feature>
<name>A0A378LVF5_9GAMM</name>
<gene>
    <name evidence="4" type="ORF">NCTC11532_02907</name>
</gene>
<evidence type="ECO:0000259" key="3">
    <source>
        <dbReference type="Pfam" id="PF04536"/>
    </source>
</evidence>
<sequence>MRFNARLFIAFILFLCFYSGSSLVAAAPNFPALTGRVVDNAQLLTPKAKQDLEIQLDKYEQTTTNQVVVLTLPTLNGYDIEEYGYQLGRRWQIGQKGKNNGVILIVAPKERKVRIEVGYGLEPVITDLLANQIIQTVILPSFKKGEYQKGIVDGTQSILDVLGGKTITKAKTQTSSKYGWLEWLFFLLIIIFFIRNPSLAFLIFAGSGNRFGGRGGGGGFRGGGGSFGGGGSSGSW</sequence>
<dbReference type="Pfam" id="PF04536">
    <property type="entry name" value="TPM_phosphatase"/>
    <property type="match status" value="1"/>
</dbReference>
<dbReference type="RefSeq" id="WP_031566454.1">
    <property type="nucleotide sequence ID" value="NZ_CAAAIS010000006.1"/>
</dbReference>
<keyword evidence="2" id="KW-0732">Signal</keyword>